<name>A0A6J1NWD3_BICAN</name>
<evidence type="ECO:0000313" key="4">
    <source>
        <dbReference type="RefSeq" id="XP_023947716.2"/>
    </source>
</evidence>
<evidence type="ECO:0000256" key="1">
    <source>
        <dbReference type="SAM" id="MobiDB-lite"/>
    </source>
</evidence>
<accession>A0A6J1NWD3</accession>
<feature type="compositionally biased region" description="Pro residues" evidence="1">
    <location>
        <begin position="246"/>
        <end position="258"/>
    </location>
</feature>
<feature type="signal peptide" evidence="2">
    <location>
        <begin position="1"/>
        <end position="15"/>
    </location>
</feature>
<feature type="region of interest" description="Disordered" evidence="1">
    <location>
        <begin position="105"/>
        <end position="170"/>
    </location>
</feature>
<organism evidence="3 4">
    <name type="scientific">Bicyclus anynana</name>
    <name type="common">Squinting bush brown butterfly</name>
    <dbReference type="NCBI Taxonomy" id="110368"/>
    <lineage>
        <taxon>Eukaryota</taxon>
        <taxon>Metazoa</taxon>
        <taxon>Ecdysozoa</taxon>
        <taxon>Arthropoda</taxon>
        <taxon>Hexapoda</taxon>
        <taxon>Insecta</taxon>
        <taxon>Pterygota</taxon>
        <taxon>Neoptera</taxon>
        <taxon>Endopterygota</taxon>
        <taxon>Lepidoptera</taxon>
        <taxon>Glossata</taxon>
        <taxon>Ditrysia</taxon>
        <taxon>Papilionoidea</taxon>
        <taxon>Nymphalidae</taxon>
        <taxon>Satyrinae</taxon>
        <taxon>Satyrini</taxon>
        <taxon>Mycalesina</taxon>
        <taxon>Bicyclus</taxon>
    </lineage>
</organism>
<dbReference type="Proteomes" id="UP001652582">
    <property type="component" value="Chromosome 20"/>
</dbReference>
<reference evidence="4" key="1">
    <citation type="submission" date="2025-08" db="UniProtKB">
        <authorList>
            <consortium name="RefSeq"/>
        </authorList>
    </citation>
    <scope>IDENTIFICATION</scope>
</reference>
<keyword evidence="2" id="KW-0732">Signal</keyword>
<dbReference type="GeneID" id="112052752"/>
<feature type="region of interest" description="Disordered" evidence="1">
    <location>
        <begin position="202"/>
        <end position="269"/>
    </location>
</feature>
<keyword evidence="3" id="KW-1185">Reference proteome</keyword>
<dbReference type="KEGG" id="bany:112052752"/>
<evidence type="ECO:0000313" key="3">
    <source>
        <dbReference type="Proteomes" id="UP001652582"/>
    </source>
</evidence>
<feature type="region of interest" description="Disordered" evidence="1">
    <location>
        <begin position="20"/>
        <end position="83"/>
    </location>
</feature>
<gene>
    <name evidence="4" type="primary">LOC112052752</name>
</gene>
<feature type="region of interest" description="Disordered" evidence="1">
    <location>
        <begin position="316"/>
        <end position="336"/>
    </location>
</feature>
<feature type="chain" id="PRO_5046018066" evidence="2">
    <location>
        <begin position="16"/>
        <end position="336"/>
    </location>
</feature>
<dbReference type="RefSeq" id="XP_023947716.2">
    <property type="nucleotide sequence ID" value="XM_024091948.2"/>
</dbReference>
<sequence>MKFLLLLAFVATVSALPRLEQTSPANDAPLEPWGPSEGSGDGDIPSENGSGPSSPQPHEIPEESDEDESDEYEDDSDEKINIGDLINALSGIREALHQKIHDKLRQHKNEDSDPEDVNNVPSERVPADEDNSNDTTADAPLPGNGTEGPSSPSSNNTDSGNNTVSNQRPNINFTAIKNEIHEKIENILLNILRPLLGNNSEPENGTAVNLPQPGNNTQAPSNETGPGDNGRRPQDVGPSNNSVIAPPQPGNNSLPPPEVNASNSGNETDEAEILANEPATVGSGPSSGSEVIRGFQPINVEPASQSQVRFVNTYPVGVPLPGLPQPDPTVPHRHRY</sequence>
<feature type="compositionally biased region" description="Polar residues" evidence="1">
    <location>
        <begin position="147"/>
        <end position="170"/>
    </location>
</feature>
<feature type="compositionally biased region" description="Polar residues" evidence="1">
    <location>
        <begin position="202"/>
        <end position="224"/>
    </location>
</feature>
<feature type="compositionally biased region" description="Acidic residues" evidence="1">
    <location>
        <begin position="62"/>
        <end position="77"/>
    </location>
</feature>
<protein>
    <submittedName>
        <fullName evidence="4">AAC-rich mRNA clone AAC11 protein</fullName>
    </submittedName>
</protein>
<proteinExistence type="predicted"/>
<evidence type="ECO:0000256" key="2">
    <source>
        <dbReference type="SAM" id="SignalP"/>
    </source>
</evidence>
<dbReference type="AlphaFoldDB" id="A0A6J1NWD3"/>
<dbReference type="OrthoDB" id="6921875at2759"/>